<dbReference type="GO" id="GO:0005829">
    <property type="term" value="C:cytosol"/>
    <property type="evidence" value="ECO:0007669"/>
    <property type="project" value="TreeGrafter"/>
</dbReference>
<dbReference type="InterPro" id="IPR002201">
    <property type="entry name" value="Glyco_trans_9"/>
</dbReference>
<dbReference type="SUPFAM" id="SSF53756">
    <property type="entry name" value="UDP-Glycosyltransferase/glycogen phosphorylase"/>
    <property type="match status" value="1"/>
</dbReference>
<reference evidence="4" key="2">
    <citation type="submission" date="2011-03" db="EMBL/GenBank/DDBJ databases">
        <title>The complete genome of Hippea maritima DSM 10411.</title>
        <authorList>
            <consortium name="US DOE Joint Genome Institute (JGI-PGF)"/>
            <person name="Lucas S."/>
            <person name="Copeland A."/>
            <person name="Lapidus A."/>
            <person name="Bruce D."/>
            <person name="Goodwin L."/>
            <person name="Pitluck S."/>
            <person name="Peters L."/>
            <person name="Kyrpides N."/>
            <person name="Mavromatis K."/>
            <person name="Pagani I."/>
            <person name="Ivanova N."/>
            <person name="Mikhailova N."/>
            <person name="Lu M."/>
            <person name="Detter J.C."/>
            <person name="Tapia R."/>
            <person name="Han C."/>
            <person name="Land M."/>
            <person name="Hauser L."/>
            <person name="Markowitz V."/>
            <person name="Cheng J.-F."/>
            <person name="Hugenholtz P."/>
            <person name="Woyke T."/>
            <person name="Wu D."/>
            <person name="Spring S."/>
            <person name="Schroeder M."/>
            <person name="Brambilla E."/>
            <person name="Klenk H.-P."/>
            <person name="Eisen J.A."/>
        </authorList>
    </citation>
    <scope>NUCLEOTIDE SEQUENCE [LARGE SCALE GENOMIC DNA]</scope>
    <source>
        <strain evidence="4">ATCC 700847 / DSM 10411 / MH2</strain>
    </source>
</reference>
<dbReference type="RefSeq" id="WP_013681492.1">
    <property type="nucleotide sequence ID" value="NC_015318.1"/>
</dbReference>
<evidence type="ECO:0000313" key="4">
    <source>
        <dbReference type="Proteomes" id="UP000008139"/>
    </source>
</evidence>
<keyword evidence="1" id="KW-0328">Glycosyltransferase</keyword>
<proteinExistence type="predicted"/>
<organism evidence="3 4">
    <name type="scientific">Hippea maritima (strain ATCC 700847 / DSM 10411 / MH2)</name>
    <dbReference type="NCBI Taxonomy" id="760142"/>
    <lineage>
        <taxon>Bacteria</taxon>
        <taxon>Pseudomonadati</taxon>
        <taxon>Campylobacterota</taxon>
        <taxon>Desulfurellia</taxon>
        <taxon>Desulfurellales</taxon>
        <taxon>Hippeaceae</taxon>
        <taxon>Hippea</taxon>
    </lineage>
</organism>
<dbReference type="CDD" id="cd03789">
    <property type="entry name" value="GT9_LPS_heptosyltransferase"/>
    <property type="match status" value="1"/>
</dbReference>
<evidence type="ECO:0000313" key="3">
    <source>
        <dbReference type="EMBL" id="AEA33451.1"/>
    </source>
</evidence>
<dbReference type="GO" id="GO:0009244">
    <property type="term" value="P:lipopolysaccharide core region biosynthetic process"/>
    <property type="evidence" value="ECO:0007669"/>
    <property type="project" value="TreeGrafter"/>
</dbReference>
<dbReference type="Proteomes" id="UP000008139">
    <property type="component" value="Chromosome"/>
</dbReference>
<dbReference type="InterPro" id="IPR051199">
    <property type="entry name" value="LPS_LOS_Heptosyltrfase"/>
</dbReference>
<dbReference type="KEGG" id="hmr:Hipma_0479"/>
<dbReference type="PANTHER" id="PTHR30160:SF1">
    <property type="entry name" value="LIPOPOLYSACCHARIDE 1,2-N-ACETYLGLUCOSAMINETRANSFERASE-RELATED"/>
    <property type="match status" value="1"/>
</dbReference>
<evidence type="ECO:0000256" key="2">
    <source>
        <dbReference type="ARBA" id="ARBA00022679"/>
    </source>
</evidence>
<name>F2LUC5_HIPMA</name>
<dbReference type="OrthoDB" id="9760688at2"/>
<reference evidence="3 4" key="1">
    <citation type="journal article" date="2011" name="Stand. Genomic Sci.">
        <title>Complete genome sequence of the thermophilic sulfur-reducer Hippea maritima type strain (MH(2)).</title>
        <authorList>
            <person name="Huntemann M."/>
            <person name="Lu M."/>
            <person name="Nolan M."/>
            <person name="Lapidus A."/>
            <person name="Lucas S."/>
            <person name="Hammon N."/>
            <person name="Deshpande S."/>
            <person name="Cheng J.F."/>
            <person name="Tapia R."/>
            <person name="Han C."/>
            <person name="Goodwin L."/>
            <person name="Pitluck S."/>
            <person name="Liolios K."/>
            <person name="Pagani I."/>
            <person name="Ivanova N."/>
            <person name="Ovchinikova G."/>
            <person name="Pati A."/>
            <person name="Chen A."/>
            <person name="Palaniappan K."/>
            <person name="Land M."/>
            <person name="Hauser L."/>
            <person name="Jeffries C.D."/>
            <person name="Detter J.C."/>
            <person name="Brambilla E.M."/>
            <person name="Rohde M."/>
            <person name="Spring S."/>
            <person name="Goker M."/>
            <person name="Woyke T."/>
            <person name="Bristow J."/>
            <person name="Eisen J.A."/>
            <person name="Markowitz V."/>
            <person name="Hugenholtz P."/>
            <person name="Kyrpides N.C."/>
            <person name="Klenk H.P."/>
            <person name="Mavromatis K."/>
        </authorList>
    </citation>
    <scope>NUCLEOTIDE SEQUENCE [LARGE SCALE GENOMIC DNA]</scope>
    <source>
        <strain evidence="4">ATCC 700847 / DSM 10411 / MH2</strain>
    </source>
</reference>
<dbReference type="EMBL" id="CP002606">
    <property type="protein sequence ID" value="AEA33451.1"/>
    <property type="molecule type" value="Genomic_DNA"/>
</dbReference>
<dbReference type="Gene3D" id="3.40.50.2000">
    <property type="entry name" value="Glycogen Phosphorylase B"/>
    <property type="match status" value="2"/>
</dbReference>
<dbReference type="InParanoid" id="F2LUC5"/>
<accession>F2LUC5</accession>
<evidence type="ECO:0000256" key="1">
    <source>
        <dbReference type="ARBA" id="ARBA00022676"/>
    </source>
</evidence>
<dbReference type="STRING" id="760142.Hipma_0479"/>
<dbReference type="PANTHER" id="PTHR30160">
    <property type="entry name" value="TETRAACYLDISACCHARIDE 4'-KINASE-RELATED"/>
    <property type="match status" value="1"/>
</dbReference>
<dbReference type="Pfam" id="PF01075">
    <property type="entry name" value="Glyco_transf_9"/>
    <property type="match status" value="1"/>
</dbReference>
<dbReference type="AlphaFoldDB" id="F2LUC5"/>
<protein>
    <submittedName>
        <fullName evidence="3">Glycosyl transferase family 9</fullName>
    </submittedName>
</protein>
<dbReference type="GO" id="GO:0008713">
    <property type="term" value="F:ADP-heptose-lipopolysaccharide heptosyltransferase activity"/>
    <property type="evidence" value="ECO:0007669"/>
    <property type="project" value="TreeGrafter"/>
</dbReference>
<keyword evidence="2 3" id="KW-0808">Transferase</keyword>
<keyword evidence="4" id="KW-1185">Reference proteome</keyword>
<dbReference type="eggNOG" id="COG0859">
    <property type="taxonomic scope" value="Bacteria"/>
</dbReference>
<gene>
    <name evidence="3" type="ordered locus">Hipma_0479</name>
</gene>
<dbReference type="HOGENOM" id="CLU_038371_3_0_7"/>
<sequence>MKILVIQIRQLGDVLLSSPLAEAIKVFDSSYEVHFLTSKVAYPILSENPFIDDIVVLEDGLIGEFKVAKVIRANHYDAVLDIQRTGRSKRLTFLSSAKIRAAFDRKGNNFYYNTLIKKKTRGYTPFERLDLLKAVGIENPKRAMPKLFFSDTVERSVLEYLKGKDIDNYFVVAPAARKKTKMWDAEKFGMLASKLSKHFGLKAIVVYGSEAEREIGIKCSSFIKDAHLIEKPFDIKSFAALIKNASFMIGNDSFASHVGVSQNTKTVVVCGPTSGWFLENNNTLLVYKGLKCQPCNNPSGCRFNFACYKELDVDFVLEKSLAFLSE</sequence>